<evidence type="ECO:0000256" key="3">
    <source>
        <dbReference type="ARBA" id="ARBA00023027"/>
    </source>
</evidence>
<dbReference type="GO" id="GO:0046872">
    <property type="term" value="F:metal ion binding"/>
    <property type="evidence" value="ECO:0007669"/>
    <property type="project" value="UniProtKB-KW"/>
</dbReference>
<dbReference type="EC" id="1.1.1.262" evidence="4"/>
<name>A0A7C6E833_DESAE</name>
<dbReference type="Pfam" id="PF04166">
    <property type="entry name" value="PdxA"/>
    <property type="match status" value="1"/>
</dbReference>
<evidence type="ECO:0000313" key="4">
    <source>
        <dbReference type="EMBL" id="HHS48428.1"/>
    </source>
</evidence>
<sequence>MKSIMKNKPIIGISMGDAAGISPEIIIKYFLYGKKSNFKLVVFGASNVFEFYKKLFGLDFKIKAVEDLNNLNDESLNIFNCTSSNPKDIVFGQIDKEYGKLSFESINYAIDMALENKIDAYVSGPINKKAMNLAGFDYPGHTEILAKKTNTKNYVMMLGYRKFRVSLVTAHVSLRNVSDLVTKERVLNTILVSHKDLVEKFGIKNPKILVCSLNPHNSENGMFGDEEEKKIVPAVLEAQKLGIDVVGSIAADTAFLPQNRRTYDLFVSMYHDQGLSVLKALYFDKSVNVTLGLPIIRTSPDHGSAFDIAGQFKASYQSMQEAVLQAYNMIKCRQKSR</sequence>
<dbReference type="Proteomes" id="UP000886400">
    <property type="component" value="Unassembled WGS sequence"/>
</dbReference>
<evidence type="ECO:0000256" key="2">
    <source>
        <dbReference type="ARBA" id="ARBA00023002"/>
    </source>
</evidence>
<gene>
    <name evidence="4" type="primary">pdxA</name>
    <name evidence="4" type="ORF">ENM99_00955</name>
</gene>
<dbReference type="AlphaFoldDB" id="A0A7C6E833"/>
<keyword evidence="1" id="KW-0479">Metal-binding</keyword>
<proteinExistence type="predicted"/>
<evidence type="ECO:0000256" key="1">
    <source>
        <dbReference type="ARBA" id="ARBA00022723"/>
    </source>
</evidence>
<dbReference type="EMBL" id="DRZX01000041">
    <property type="protein sequence ID" value="HHS48428.1"/>
    <property type="molecule type" value="Genomic_DNA"/>
</dbReference>
<organism evidence="4">
    <name type="scientific">Desulfurella acetivorans</name>
    <dbReference type="NCBI Taxonomy" id="33002"/>
    <lineage>
        <taxon>Bacteria</taxon>
        <taxon>Pseudomonadati</taxon>
        <taxon>Campylobacterota</taxon>
        <taxon>Desulfurellia</taxon>
        <taxon>Desulfurellales</taxon>
        <taxon>Desulfurellaceae</taxon>
        <taxon>Desulfurella</taxon>
    </lineage>
</organism>
<protein>
    <submittedName>
        <fullName evidence="4">4-hydroxythreonine-4-phosphate dehydrogenase PdxA</fullName>
        <ecNumber evidence="4">1.1.1.262</ecNumber>
    </submittedName>
</protein>
<comment type="caution">
    <text evidence="4">The sequence shown here is derived from an EMBL/GenBank/DDBJ whole genome shotgun (WGS) entry which is preliminary data.</text>
</comment>
<accession>A0A7C6E833</accession>
<dbReference type="NCBIfam" id="TIGR00557">
    <property type="entry name" value="pdxA"/>
    <property type="match status" value="1"/>
</dbReference>
<keyword evidence="2 4" id="KW-0560">Oxidoreductase</keyword>
<reference evidence="4" key="1">
    <citation type="journal article" date="2020" name="mSystems">
        <title>Genome- and Community-Level Interaction Insights into Carbon Utilization and Element Cycling Functions of Hydrothermarchaeota in Hydrothermal Sediment.</title>
        <authorList>
            <person name="Zhou Z."/>
            <person name="Liu Y."/>
            <person name="Xu W."/>
            <person name="Pan J."/>
            <person name="Luo Z.H."/>
            <person name="Li M."/>
        </authorList>
    </citation>
    <scope>NUCLEOTIDE SEQUENCE [LARGE SCALE GENOMIC DNA]</scope>
    <source>
        <strain evidence="4">SpSt-1135</strain>
    </source>
</reference>
<dbReference type="InterPro" id="IPR005255">
    <property type="entry name" value="PdxA_fam"/>
</dbReference>
<dbReference type="PANTHER" id="PTHR30004">
    <property type="entry name" value="4-HYDROXYTHREONINE-4-PHOSPHATE DEHYDROGENASE"/>
    <property type="match status" value="1"/>
</dbReference>
<dbReference type="SUPFAM" id="SSF53659">
    <property type="entry name" value="Isocitrate/Isopropylmalate dehydrogenase-like"/>
    <property type="match status" value="1"/>
</dbReference>
<dbReference type="PANTHER" id="PTHR30004:SF6">
    <property type="entry name" value="D-THREONATE 4-PHOSPHATE DEHYDROGENASE"/>
    <property type="match status" value="1"/>
</dbReference>
<dbReference type="Gene3D" id="3.40.718.10">
    <property type="entry name" value="Isopropylmalate Dehydrogenase"/>
    <property type="match status" value="1"/>
</dbReference>
<dbReference type="GO" id="GO:0051287">
    <property type="term" value="F:NAD binding"/>
    <property type="evidence" value="ECO:0007669"/>
    <property type="project" value="InterPro"/>
</dbReference>
<keyword evidence="3" id="KW-0520">NAD</keyword>
<dbReference type="GO" id="GO:0050570">
    <property type="term" value="F:4-hydroxythreonine-4-phosphate dehydrogenase activity"/>
    <property type="evidence" value="ECO:0007669"/>
    <property type="project" value="UniProtKB-EC"/>
</dbReference>